<keyword evidence="4" id="KW-1185">Reference proteome</keyword>
<dbReference type="Pfam" id="PF05678">
    <property type="entry name" value="VQ"/>
    <property type="match status" value="1"/>
</dbReference>
<name>A0ABD1G0C8_SALDI</name>
<evidence type="ECO:0000313" key="3">
    <source>
        <dbReference type="EMBL" id="KAL1537553.1"/>
    </source>
</evidence>
<protein>
    <recommendedName>
        <fullName evidence="2">VQ domain-containing protein</fullName>
    </recommendedName>
</protein>
<evidence type="ECO:0000256" key="1">
    <source>
        <dbReference type="SAM" id="MobiDB-lite"/>
    </source>
</evidence>
<evidence type="ECO:0000313" key="4">
    <source>
        <dbReference type="Proteomes" id="UP001567538"/>
    </source>
</evidence>
<dbReference type="PANTHER" id="PTHR33179:SF83">
    <property type="entry name" value="VQ DOMAIN-CONTAINING PROTEIN"/>
    <property type="match status" value="1"/>
</dbReference>
<accession>A0ABD1G0C8</accession>
<evidence type="ECO:0000259" key="2">
    <source>
        <dbReference type="Pfam" id="PF05678"/>
    </source>
</evidence>
<comment type="caution">
    <text evidence="3">The sequence shown here is derived from an EMBL/GenBank/DDBJ whole genome shotgun (WGS) entry which is preliminary data.</text>
</comment>
<dbReference type="InterPro" id="IPR039609">
    <property type="entry name" value="VQ_15/22"/>
</dbReference>
<feature type="compositionally biased region" description="Low complexity" evidence="1">
    <location>
        <begin position="35"/>
        <end position="44"/>
    </location>
</feature>
<feature type="region of interest" description="Disordered" evidence="1">
    <location>
        <begin position="26"/>
        <end position="69"/>
    </location>
</feature>
<dbReference type="AlphaFoldDB" id="A0ABD1G0C8"/>
<feature type="compositionally biased region" description="Basic residues" evidence="1">
    <location>
        <begin position="57"/>
        <end position="67"/>
    </location>
</feature>
<dbReference type="PANTHER" id="PTHR33179">
    <property type="entry name" value="VQ MOTIF-CONTAINING PROTEIN"/>
    <property type="match status" value="1"/>
</dbReference>
<organism evidence="3 4">
    <name type="scientific">Salvia divinorum</name>
    <name type="common">Maria pastora</name>
    <name type="synonym">Diviner's sage</name>
    <dbReference type="NCBI Taxonomy" id="28513"/>
    <lineage>
        <taxon>Eukaryota</taxon>
        <taxon>Viridiplantae</taxon>
        <taxon>Streptophyta</taxon>
        <taxon>Embryophyta</taxon>
        <taxon>Tracheophyta</taxon>
        <taxon>Spermatophyta</taxon>
        <taxon>Magnoliopsida</taxon>
        <taxon>eudicotyledons</taxon>
        <taxon>Gunneridae</taxon>
        <taxon>Pentapetalae</taxon>
        <taxon>asterids</taxon>
        <taxon>lamiids</taxon>
        <taxon>Lamiales</taxon>
        <taxon>Lamiaceae</taxon>
        <taxon>Nepetoideae</taxon>
        <taxon>Mentheae</taxon>
        <taxon>Salviinae</taxon>
        <taxon>Salvia</taxon>
        <taxon>Salvia subgen. Calosphace</taxon>
    </lineage>
</organism>
<dbReference type="Proteomes" id="UP001567538">
    <property type="component" value="Unassembled WGS sequence"/>
</dbReference>
<proteinExistence type="predicted"/>
<feature type="domain" description="VQ" evidence="2">
    <location>
        <begin position="69"/>
        <end position="90"/>
    </location>
</feature>
<reference evidence="3 4" key="1">
    <citation type="submission" date="2024-06" db="EMBL/GenBank/DDBJ databases">
        <title>A chromosome level genome sequence of Diviner's sage (Salvia divinorum).</title>
        <authorList>
            <person name="Ford S.A."/>
            <person name="Ro D.-K."/>
            <person name="Ness R.W."/>
            <person name="Phillips M.A."/>
        </authorList>
    </citation>
    <scope>NUCLEOTIDE SEQUENCE [LARGE SCALE GENOMIC DNA]</scope>
    <source>
        <strain evidence="3">SAF-2024a</strain>
        <tissue evidence="3">Leaf</tissue>
    </source>
</reference>
<dbReference type="InterPro" id="IPR008889">
    <property type="entry name" value="VQ"/>
</dbReference>
<dbReference type="EMBL" id="JBEAFC010000011">
    <property type="protein sequence ID" value="KAL1537553.1"/>
    <property type="molecule type" value="Genomic_DNA"/>
</dbReference>
<gene>
    <name evidence="3" type="ORF">AAHA92_30052</name>
</gene>
<sequence>MQASDEFWEQSFEEVIAAVPDLFFDDPFQPPGVSPSPVQSIGPGPNAPRQGRVGKPAARKVRPRSSKKAPTTLLAVDASNFRALVQQFTGFHSGGPLLRAYKGPINLNFKQRSFYPVSRPQRNLAESGKRFFPLGGKIDGSADRDRVEFDEDFGGLIVSSQSDGSDPALTCDGGFDVYEDSFWGRREMAAGGGECDAVLSGAVDLELWGY</sequence>